<evidence type="ECO:0000256" key="14">
    <source>
        <dbReference type="ARBA" id="ARBA00023136"/>
    </source>
</evidence>
<evidence type="ECO:0000256" key="13">
    <source>
        <dbReference type="ARBA" id="ARBA00023128"/>
    </source>
</evidence>
<keyword evidence="12 18" id="KW-1133">Transmembrane helix</keyword>
<keyword evidence="8 18" id="KW-0812">Transmembrane</keyword>
<comment type="function">
    <text evidence="1">Accessory subunit of the mitochondrial membrane respiratory chain NADH dehydrogenase (Complex I), that is believed not to be involved in catalysis. Complex I functions in the transfer of electrons from NADH to the respiratory chain. The immediate electron acceptor for the enzyme is believed to be ubiquinone.</text>
</comment>
<keyword evidence="10" id="KW-0809">Transit peptide</keyword>
<comment type="subunit">
    <text evidence="4">Complex I is composed of 45 different subunits.</text>
</comment>
<dbReference type="InterPro" id="IPR019173">
    <property type="entry name" value="NADH_UbQ_OxRdtase_B5_su"/>
</dbReference>
<dbReference type="OrthoDB" id="9995605at2759"/>
<evidence type="ECO:0000256" key="4">
    <source>
        <dbReference type="ARBA" id="ARBA00011533"/>
    </source>
</evidence>
<dbReference type="EMBL" id="CAACVG010007500">
    <property type="protein sequence ID" value="VEN45753.1"/>
    <property type="molecule type" value="Genomic_DNA"/>
</dbReference>
<dbReference type="Pfam" id="PF09781">
    <property type="entry name" value="NDUF_B5"/>
    <property type="match status" value="1"/>
</dbReference>
<reference evidence="19 20" key="1">
    <citation type="submission" date="2019-01" db="EMBL/GenBank/DDBJ databases">
        <authorList>
            <person name="Sayadi A."/>
        </authorList>
    </citation>
    <scope>NUCLEOTIDE SEQUENCE [LARGE SCALE GENOMIC DNA]</scope>
</reference>
<evidence type="ECO:0000256" key="9">
    <source>
        <dbReference type="ARBA" id="ARBA00022792"/>
    </source>
</evidence>
<dbReference type="AlphaFoldDB" id="A0A653CDD3"/>
<evidence type="ECO:0000256" key="16">
    <source>
        <dbReference type="ARBA" id="ARBA00032550"/>
    </source>
</evidence>
<sequence length="147" mass="18047">MSGHRTFPLTPSRWQWIKFKDYLHFYIMLGVIPCTAIIAYANLFIGPATLTEIPEDYIPKHWEYYRHPITRFLARYMLNPPQQDYEKYLHFIYEEQERIKLRKLEQQIKQKMGERQDYQAYYYRPILAKYHRVSREAADYLETIRGD</sequence>
<evidence type="ECO:0000256" key="10">
    <source>
        <dbReference type="ARBA" id="ARBA00022946"/>
    </source>
</evidence>
<feature type="coiled-coil region" evidence="17">
    <location>
        <begin position="94"/>
        <end position="121"/>
    </location>
</feature>
<keyword evidence="14 18" id="KW-0472">Membrane</keyword>
<name>A0A653CDD3_CALMS</name>
<keyword evidence="13" id="KW-0496">Mitochondrion</keyword>
<gene>
    <name evidence="19" type="ORF">CALMAC_LOCUS8102</name>
</gene>
<feature type="transmembrane region" description="Helical" evidence="18">
    <location>
        <begin position="23"/>
        <end position="45"/>
    </location>
</feature>
<evidence type="ECO:0000256" key="3">
    <source>
        <dbReference type="ARBA" id="ARBA00007152"/>
    </source>
</evidence>
<evidence type="ECO:0000256" key="6">
    <source>
        <dbReference type="ARBA" id="ARBA00022448"/>
    </source>
</evidence>
<keyword evidence="20" id="KW-1185">Reference proteome</keyword>
<evidence type="ECO:0000256" key="12">
    <source>
        <dbReference type="ARBA" id="ARBA00022989"/>
    </source>
</evidence>
<dbReference type="Proteomes" id="UP000410492">
    <property type="component" value="Unassembled WGS sequence"/>
</dbReference>
<keyword evidence="7" id="KW-0679">Respiratory chain</keyword>
<evidence type="ECO:0000313" key="20">
    <source>
        <dbReference type="Proteomes" id="UP000410492"/>
    </source>
</evidence>
<comment type="subcellular location">
    <subcellularLocation>
        <location evidence="2">Mitochondrion inner membrane</location>
        <topology evidence="2">Single-pass membrane protein</topology>
    </subcellularLocation>
</comment>
<protein>
    <recommendedName>
        <fullName evidence="5">NADH dehydrogenase [ubiquinone] 1 beta subcomplex subunit 5, mitochondrial</fullName>
    </recommendedName>
    <alternativeName>
        <fullName evidence="16">Complex I-SGDH</fullName>
    </alternativeName>
    <alternativeName>
        <fullName evidence="15">NADH-ubiquinone oxidoreductase SGDH subunit</fullName>
    </alternativeName>
</protein>
<dbReference type="PANTHER" id="PTHR13178:SF0">
    <property type="entry name" value="NADH DEHYDROGENASE [UBIQUINONE] 1 BETA SUBCOMPLEX SUBUNIT 5, MITOCHONDRIAL"/>
    <property type="match status" value="1"/>
</dbReference>
<evidence type="ECO:0000313" key="19">
    <source>
        <dbReference type="EMBL" id="VEN45753.1"/>
    </source>
</evidence>
<keyword evidence="11" id="KW-0249">Electron transport</keyword>
<keyword evidence="9" id="KW-0999">Mitochondrion inner membrane</keyword>
<accession>A0A653CDD3</accession>
<evidence type="ECO:0000256" key="11">
    <source>
        <dbReference type="ARBA" id="ARBA00022982"/>
    </source>
</evidence>
<evidence type="ECO:0000256" key="7">
    <source>
        <dbReference type="ARBA" id="ARBA00022660"/>
    </source>
</evidence>
<evidence type="ECO:0000256" key="2">
    <source>
        <dbReference type="ARBA" id="ARBA00004434"/>
    </source>
</evidence>
<evidence type="ECO:0000256" key="1">
    <source>
        <dbReference type="ARBA" id="ARBA00003195"/>
    </source>
</evidence>
<keyword evidence="17" id="KW-0175">Coiled coil</keyword>
<comment type="similarity">
    <text evidence="3">Belongs to the complex I NDUFB5 subunit family.</text>
</comment>
<evidence type="ECO:0000256" key="18">
    <source>
        <dbReference type="SAM" id="Phobius"/>
    </source>
</evidence>
<evidence type="ECO:0000256" key="8">
    <source>
        <dbReference type="ARBA" id="ARBA00022692"/>
    </source>
</evidence>
<proteinExistence type="inferred from homology"/>
<evidence type="ECO:0000256" key="17">
    <source>
        <dbReference type="SAM" id="Coils"/>
    </source>
</evidence>
<organism evidence="19 20">
    <name type="scientific">Callosobruchus maculatus</name>
    <name type="common">Southern cowpea weevil</name>
    <name type="synonym">Pulse bruchid</name>
    <dbReference type="NCBI Taxonomy" id="64391"/>
    <lineage>
        <taxon>Eukaryota</taxon>
        <taxon>Metazoa</taxon>
        <taxon>Ecdysozoa</taxon>
        <taxon>Arthropoda</taxon>
        <taxon>Hexapoda</taxon>
        <taxon>Insecta</taxon>
        <taxon>Pterygota</taxon>
        <taxon>Neoptera</taxon>
        <taxon>Endopterygota</taxon>
        <taxon>Coleoptera</taxon>
        <taxon>Polyphaga</taxon>
        <taxon>Cucujiformia</taxon>
        <taxon>Chrysomeloidea</taxon>
        <taxon>Chrysomelidae</taxon>
        <taxon>Bruchinae</taxon>
        <taxon>Bruchini</taxon>
        <taxon>Callosobruchus</taxon>
    </lineage>
</organism>
<evidence type="ECO:0000256" key="15">
    <source>
        <dbReference type="ARBA" id="ARBA00032395"/>
    </source>
</evidence>
<dbReference type="PANTHER" id="PTHR13178">
    <property type="entry name" value="NADH-UBIQUINONE OXIDOREDUCTASE SGDH SUBUNIT"/>
    <property type="match status" value="1"/>
</dbReference>
<dbReference type="GO" id="GO:0005743">
    <property type="term" value="C:mitochondrial inner membrane"/>
    <property type="evidence" value="ECO:0007669"/>
    <property type="project" value="UniProtKB-SubCell"/>
</dbReference>
<keyword evidence="6" id="KW-0813">Transport</keyword>
<evidence type="ECO:0000256" key="5">
    <source>
        <dbReference type="ARBA" id="ARBA00015175"/>
    </source>
</evidence>